<evidence type="ECO:0000256" key="3">
    <source>
        <dbReference type="ARBA" id="ARBA00022777"/>
    </source>
</evidence>
<keyword evidence="6" id="KW-1185">Reference proteome</keyword>
<evidence type="ECO:0000259" key="4">
    <source>
        <dbReference type="Pfam" id="PF00294"/>
    </source>
</evidence>
<evidence type="ECO:0000313" key="6">
    <source>
        <dbReference type="Proteomes" id="UP000632774"/>
    </source>
</evidence>
<evidence type="ECO:0000313" key="5">
    <source>
        <dbReference type="EMBL" id="MBE9668035.1"/>
    </source>
</evidence>
<dbReference type="Pfam" id="PF00294">
    <property type="entry name" value="PfkB"/>
    <property type="match status" value="1"/>
</dbReference>
<dbReference type="Proteomes" id="UP000632774">
    <property type="component" value="Unassembled WGS sequence"/>
</dbReference>
<dbReference type="PANTHER" id="PTHR43085">
    <property type="entry name" value="HEXOKINASE FAMILY MEMBER"/>
    <property type="match status" value="1"/>
</dbReference>
<organism evidence="5 6">
    <name type="scientific">Mucilaginibacter boryungensis</name>
    <dbReference type="NCBI Taxonomy" id="768480"/>
    <lineage>
        <taxon>Bacteria</taxon>
        <taxon>Pseudomonadati</taxon>
        <taxon>Bacteroidota</taxon>
        <taxon>Sphingobacteriia</taxon>
        <taxon>Sphingobacteriales</taxon>
        <taxon>Sphingobacteriaceae</taxon>
        <taxon>Mucilaginibacter</taxon>
    </lineage>
</organism>
<evidence type="ECO:0000256" key="2">
    <source>
        <dbReference type="ARBA" id="ARBA00022679"/>
    </source>
</evidence>
<proteinExistence type="inferred from homology"/>
<dbReference type="RefSeq" id="WP_194107467.1">
    <property type="nucleotide sequence ID" value="NZ_JADFFM010000002.1"/>
</dbReference>
<dbReference type="EMBL" id="JADFFM010000002">
    <property type="protein sequence ID" value="MBE9668035.1"/>
    <property type="molecule type" value="Genomic_DNA"/>
</dbReference>
<reference evidence="5 6" key="1">
    <citation type="submission" date="2020-10" db="EMBL/GenBank/DDBJ databases">
        <title>Mucilaginibacter mali sp. nov., isolated from rhizosphere soil of apple orchard.</title>
        <authorList>
            <person name="Lee J.-S."/>
            <person name="Kim H.S."/>
            <person name="Kim J.-S."/>
        </authorList>
    </citation>
    <scope>NUCLEOTIDE SEQUENCE [LARGE SCALE GENOMIC DNA]</scope>
    <source>
        <strain evidence="5 6">KCTC 23157</strain>
    </source>
</reference>
<protein>
    <submittedName>
        <fullName evidence="5">Ribokinase</fullName>
    </submittedName>
</protein>
<accession>A0ABR9XLZ6</accession>
<dbReference type="InterPro" id="IPR050306">
    <property type="entry name" value="PfkB_Carbo_kinase"/>
</dbReference>
<comment type="caution">
    <text evidence="5">The sequence shown here is derived from an EMBL/GenBank/DDBJ whole genome shotgun (WGS) entry which is preliminary data.</text>
</comment>
<evidence type="ECO:0000256" key="1">
    <source>
        <dbReference type="ARBA" id="ARBA00010688"/>
    </source>
</evidence>
<dbReference type="PANTHER" id="PTHR43085:SF57">
    <property type="entry name" value="CARBOHYDRATE KINASE PFKB DOMAIN-CONTAINING PROTEIN"/>
    <property type="match status" value="1"/>
</dbReference>
<keyword evidence="2" id="KW-0808">Transferase</keyword>
<dbReference type="SUPFAM" id="SSF53613">
    <property type="entry name" value="Ribokinase-like"/>
    <property type="match status" value="1"/>
</dbReference>
<name>A0ABR9XLZ6_9SPHI</name>
<dbReference type="InterPro" id="IPR029056">
    <property type="entry name" value="Ribokinase-like"/>
</dbReference>
<gene>
    <name evidence="5" type="ORF">IRJ18_16820</name>
</gene>
<sequence length="293" mass="32051">MPGYDICCIGHITSDKVVTNQSVMYMPGGTAYYFSCALSKFPIKYLLATALAPAEIHYVEMLREKGVEVMVQPSAKTVFFENIYGENQDERTQNVLAIADNFNTQQFSDTEAQIFHLGPLLANDISIDLIKLLATKGRVSLDVQGYLRRVEDQKVYPTDWPGRKDALQYIDILKADVAELKALTGLSGVRDGVMEIADWGVKEIVITNGSQGSTIWHAGVFYDIPAFSPEITIDATGCGDTYMAGYLYQRIKGADIQQSGRFAAAMAGLKTANAGAFQGTVAEVQAFLEAGRN</sequence>
<keyword evidence="3" id="KW-0418">Kinase</keyword>
<feature type="domain" description="Carbohydrate kinase PfkB" evidence="4">
    <location>
        <begin position="16"/>
        <end position="276"/>
    </location>
</feature>
<dbReference type="Gene3D" id="3.40.1190.20">
    <property type="match status" value="1"/>
</dbReference>
<comment type="similarity">
    <text evidence="1">Belongs to the carbohydrate kinase PfkB family.</text>
</comment>
<dbReference type="InterPro" id="IPR011611">
    <property type="entry name" value="PfkB_dom"/>
</dbReference>